<proteinExistence type="predicted"/>
<accession>A0A4Q2E0T1</accession>
<reference evidence="1 2" key="1">
    <citation type="submission" date="2018-06" db="EMBL/GenBank/DDBJ databases">
        <title>Carbapenemase-producing Enterobacteriaceae present in wastewater treatment plant effluent and nearby surface waters in the US.</title>
        <authorList>
            <person name="Mathys D.A."/>
            <person name="Mollenkopf D.F."/>
            <person name="Feicht S.M."/>
            <person name="Adams R.J."/>
            <person name="Albers A.L."/>
            <person name="Grooters S.V."/>
            <person name="Stuever D.M."/>
            <person name="Daniels J.B."/>
            <person name="Wittum T.E."/>
        </authorList>
    </citation>
    <scope>NUCLEOTIDE SEQUENCE [LARGE SCALE GENOMIC DNA]</scope>
    <source>
        <strain evidence="1 2">GEO_4_Eff_A</strain>
    </source>
</reference>
<evidence type="ECO:0000313" key="1">
    <source>
        <dbReference type="EMBL" id="RXW26263.1"/>
    </source>
</evidence>
<sequence length="63" mass="7174">MADINNDDSIDLSISLLLTERTLVKEVGTELYVEHAPEPPEPVTRPMKLYVHGELVSEWHECL</sequence>
<evidence type="ECO:0000313" key="2">
    <source>
        <dbReference type="Proteomes" id="UP000290875"/>
    </source>
</evidence>
<organism evidence="1 2">
    <name type="scientific">Enterobacter cloacae</name>
    <dbReference type="NCBI Taxonomy" id="550"/>
    <lineage>
        <taxon>Bacteria</taxon>
        <taxon>Pseudomonadati</taxon>
        <taxon>Pseudomonadota</taxon>
        <taxon>Gammaproteobacteria</taxon>
        <taxon>Enterobacterales</taxon>
        <taxon>Enterobacteriaceae</taxon>
        <taxon>Enterobacter</taxon>
        <taxon>Enterobacter cloacae complex</taxon>
    </lineage>
</organism>
<dbReference type="EMBL" id="QJSL01000040">
    <property type="protein sequence ID" value="RXW26263.1"/>
    <property type="molecule type" value="Genomic_DNA"/>
</dbReference>
<evidence type="ECO:0008006" key="3">
    <source>
        <dbReference type="Google" id="ProtNLM"/>
    </source>
</evidence>
<dbReference type="Proteomes" id="UP000290875">
    <property type="component" value="Unassembled WGS sequence"/>
</dbReference>
<comment type="caution">
    <text evidence="1">The sequence shown here is derived from an EMBL/GenBank/DDBJ whole genome shotgun (WGS) entry which is preliminary data.</text>
</comment>
<gene>
    <name evidence="1" type="ORF">DM877_25405</name>
</gene>
<protein>
    <recommendedName>
        <fullName evidence="3">Phage tail protein</fullName>
    </recommendedName>
</protein>
<name>A0A4Q2E0T1_ENTCL</name>
<dbReference type="AlphaFoldDB" id="A0A4Q2E0T1"/>